<gene>
    <name evidence="3" type="ordered locus">AALP_Aa3g236300</name>
</gene>
<reference evidence="4" key="1">
    <citation type="journal article" date="2015" name="Nat. Plants">
        <title>Genome expansion of Arabis alpina linked with retrotransposition and reduced symmetric DNA methylation.</title>
        <authorList>
            <person name="Willing E.M."/>
            <person name="Rawat V."/>
            <person name="Mandakova T."/>
            <person name="Maumus F."/>
            <person name="James G.V."/>
            <person name="Nordstroem K.J."/>
            <person name="Becker C."/>
            <person name="Warthmann N."/>
            <person name="Chica C."/>
            <person name="Szarzynska B."/>
            <person name="Zytnicki M."/>
            <person name="Albani M.C."/>
            <person name="Kiefer C."/>
            <person name="Bergonzi S."/>
            <person name="Castaings L."/>
            <person name="Mateos J.L."/>
            <person name="Berns M.C."/>
            <person name="Bujdoso N."/>
            <person name="Piofczyk T."/>
            <person name="de Lorenzo L."/>
            <person name="Barrero-Sicilia C."/>
            <person name="Mateos I."/>
            <person name="Piednoel M."/>
            <person name="Hagmann J."/>
            <person name="Chen-Min-Tao R."/>
            <person name="Iglesias-Fernandez R."/>
            <person name="Schuster S.C."/>
            <person name="Alonso-Blanco C."/>
            <person name="Roudier F."/>
            <person name="Carbonero P."/>
            <person name="Paz-Ares J."/>
            <person name="Davis S.J."/>
            <person name="Pecinka A."/>
            <person name="Quesneville H."/>
            <person name="Colot V."/>
            <person name="Lysak M.A."/>
            <person name="Weigel D."/>
            <person name="Coupland G."/>
            <person name="Schneeberger K."/>
        </authorList>
    </citation>
    <scope>NUCLEOTIDE SEQUENCE [LARGE SCALE GENOMIC DNA]</scope>
    <source>
        <strain evidence="4">cv. Pajares</strain>
    </source>
</reference>
<dbReference type="PANTHER" id="PTHR46162:SF43">
    <property type="entry name" value="TRAF-LIKE FAMILY PROTEIN"/>
    <property type="match status" value="1"/>
</dbReference>
<dbReference type="Pfam" id="PF22486">
    <property type="entry name" value="MATH_2"/>
    <property type="match status" value="2"/>
</dbReference>
<feature type="domain" description="MATH" evidence="2">
    <location>
        <begin position="243"/>
        <end position="374"/>
    </location>
</feature>
<protein>
    <recommendedName>
        <fullName evidence="2">MATH domain-containing protein</fullName>
    </recommendedName>
</protein>
<dbReference type="OrthoDB" id="192247at2759"/>
<dbReference type="SMART" id="SM00061">
    <property type="entry name" value="MATH"/>
    <property type="match status" value="2"/>
</dbReference>
<feature type="domain" description="MATH" evidence="2">
    <location>
        <begin position="88"/>
        <end position="223"/>
    </location>
</feature>
<evidence type="ECO:0000313" key="3">
    <source>
        <dbReference type="EMBL" id="KFK39373.1"/>
    </source>
</evidence>
<feature type="chain" id="PRO_5001822990" description="MATH domain-containing protein" evidence="1">
    <location>
        <begin position="27"/>
        <end position="385"/>
    </location>
</feature>
<evidence type="ECO:0000256" key="1">
    <source>
        <dbReference type="SAM" id="SignalP"/>
    </source>
</evidence>
<feature type="signal peptide" evidence="1">
    <location>
        <begin position="1"/>
        <end position="26"/>
    </location>
</feature>
<proteinExistence type="predicted"/>
<dbReference type="FunFam" id="2.60.210.10:FF:000023">
    <property type="entry name" value="Predicted protein"/>
    <property type="match status" value="1"/>
</dbReference>
<dbReference type="FunFam" id="2.60.210.10:FF:000013">
    <property type="entry name" value="TRAF-like family protein"/>
    <property type="match status" value="1"/>
</dbReference>
<dbReference type="eggNOG" id="KOG1987">
    <property type="taxonomic scope" value="Eukaryota"/>
</dbReference>
<dbReference type="Proteomes" id="UP000029120">
    <property type="component" value="Chromosome 3"/>
</dbReference>
<dbReference type="Gene3D" id="2.60.210.10">
    <property type="entry name" value="Apoptosis, Tumor Necrosis Factor Receptor Associated Protein 2, Chain A"/>
    <property type="match status" value="2"/>
</dbReference>
<evidence type="ECO:0000259" key="2">
    <source>
        <dbReference type="PROSITE" id="PS50144"/>
    </source>
</evidence>
<dbReference type="OMA" id="YNWCLLL"/>
<sequence>MTSQYHTNITSVACLLFCLFISSASASSSFIRQFTDADFNTNPLQANGAGPNPNLEGGYYIPKHQEISSRDYKVSASNKVEGLRDRPPSSYSLKMESFNTLLKSTYAERYESRPFTVGGYNWTLVVYPNGNKKDSGSGYLSLYVAIDNSTLTAAHQEVYADLRFYIFNRNERKYFTIQDTDVWKFNFFKTMWGFSQVLSVDIFKDPKNGYLYDGDHCEFGVDVTIPSIFEKSELFTVAENFQNPRFTWTIRGFSTLFKDTYYSDVFSIGGRSWKIKVNPNGRATGEGKFLSMYLNLDANEIFRPYEKIYVRAKLRVLNQRKLNNVERPLDNWYRGPAYGVGYSWGYHEFISLADLMDSSKGFIVNDMLMVQVEIEAISSTMYFPN</sequence>
<organism evidence="3 4">
    <name type="scientific">Arabis alpina</name>
    <name type="common">Alpine rock-cress</name>
    <dbReference type="NCBI Taxonomy" id="50452"/>
    <lineage>
        <taxon>Eukaryota</taxon>
        <taxon>Viridiplantae</taxon>
        <taxon>Streptophyta</taxon>
        <taxon>Embryophyta</taxon>
        <taxon>Tracheophyta</taxon>
        <taxon>Spermatophyta</taxon>
        <taxon>Magnoliopsida</taxon>
        <taxon>eudicotyledons</taxon>
        <taxon>Gunneridae</taxon>
        <taxon>Pentapetalae</taxon>
        <taxon>rosids</taxon>
        <taxon>malvids</taxon>
        <taxon>Brassicales</taxon>
        <taxon>Brassicaceae</taxon>
        <taxon>Arabideae</taxon>
        <taxon>Arabis</taxon>
    </lineage>
</organism>
<accession>A0A087HB71</accession>
<dbReference type="AlphaFoldDB" id="A0A087HB71"/>
<dbReference type="PANTHER" id="PTHR46162">
    <property type="entry name" value="TRAF-LIKE FAMILY PROTEIN"/>
    <property type="match status" value="1"/>
</dbReference>
<dbReference type="EMBL" id="CM002871">
    <property type="protein sequence ID" value="KFK39373.1"/>
    <property type="molecule type" value="Genomic_DNA"/>
</dbReference>
<keyword evidence="4" id="KW-1185">Reference proteome</keyword>
<dbReference type="CDD" id="cd00121">
    <property type="entry name" value="MATH"/>
    <property type="match status" value="2"/>
</dbReference>
<evidence type="ECO:0000313" key="4">
    <source>
        <dbReference type="Proteomes" id="UP000029120"/>
    </source>
</evidence>
<keyword evidence="1" id="KW-0732">Signal</keyword>
<dbReference type="Gramene" id="KFK39373">
    <property type="protein sequence ID" value="KFK39373"/>
    <property type="gene ID" value="AALP_AA3G236300"/>
</dbReference>
<dbReference type="PROSITE" id="PS50144">
    <property type="entry name" value="MATH"/>
    <property type="match status" value="2"/>
</dbReference>
<dbReference type="SUPFAM" id="SSF49599">
    <property type="entry name" value="TRAF domain-like"/>
    <property type="match status" value="2"/>
</dbReference>
<dbReference type="InterPro" id="IPR002083">
    <property type="entry name" value="MATH/TRAF_dom"/>
</dbReference>
<name>A0A087HB71_ARAAL</name>
<dbReference type="InterPro" id="IPR008974">
    <property type="entry name" value="TRAF-like"/>
</dbReference>